<gene>
    <name evidence="1" type="ORF">HD556DRAFT_1394646</name>
</gene>
<protein>
    <submittedName>
        <fullName evidence="1">Uncharacterized protein</fullName>
    </submittedName>
</protein>
<feature type="non-terminal residue" evidence="1">
    <location>
        <position position="1"/>
    </location>
</feature>
<dbReference type="Proteomes" id="UP000719766">
    <property type="component" value="Unassembled WGS sequence"/>
</dbReference>
<accession>A0A9P7AJY9</accession>
<keyword evidence="2" id="KW-1185">Reference proteome</keyword>
<dbReference type="EMBL" id="JABBWE010000054">
    <property type="protein sequence ID" value="KAG1789969.1"/>
    <property type="molecule type" value="Genomic_DNA"/>
</dbReference>
<evidence type="ECO:0000313" key="2">
    <source>
        <dbReference type="Proteomes" id="UP000719766"/>
    </source>
</evidence>
<sequence>IIYLPLTSFQVAALQGYLLKNKVRPRECVDEVAQWIIEERETREKLKKEKAEVRVVQYLCDLC</sequence>
<dbReference type="OrthoDB" id="10251412at2759"/>
<evidence type="ECO:0000313" key="1">
    <source>
        <dbReference type="EMBL" id="KAG1789969.1"/>
    </source>
</evidence>
<comment type="caution">
    <text evidence="1">The sequence shown here is derived from an EMBL/GenBank/DDBJ whole genome shotgun (WGS) entry which is preliminary data.</text>
</comment>
<dbReference type="GeneID" id="64597414"/>
<proteinExistence type="predicted"/>
<reference evidence="1" key="1">
    <citation type="journal article" date="2020" name="New Phytol.">
        <title>Comparative genomics reveals dynamic genome evolution in host specialist ectomycorrhizal fungi.</title>
        <authorList>
            <person name="Lofgren L.A."/>
            <person name="Nguyen N.H."/>
            <person name="Vilgalys R."/>
            <person name="Ruytinx J."/>
            <person name="Liao H.L."/>
            <person name="Branco S."/>
            <person name="Kuo A."/>
            <person name="LaButti K."/>
            <person name="Lipzen A."/>
            <person name="Andreopoulos W."/>
            <person name="Pangilinan J."/>
            <person name="Riley R."/>
            <person name="Hundley H."/>
            <person name="Na H."/>
            <person name="Barry K."/>
            <person name="Grigoriev I.V."/>
            <person name="Stajich J.E."/>
            <person name="Kennedy P.G."/>
        </authorList>
    </citation>
    <scope>NUCLEOTIDE SEQUENCE</scope>
    <source>
        <strain evidence="1">S12</strain>
    </source>
</reference>
<dbReference type="AlphaFoldDB" id="A0A9P7AJY9"/>
<name>A0A9P7AJY9_9AGAM</name>
<organism evidence="1 2">
    <name type="scientific">Suillus plorans</name>
    <dbReference type="NCBI Taxonomy" id="116603"/>
    <lineage>
        <taxon>Eukaryota</taxon>
        <taxon>Fungi</taxon>
        <taxon>Dikarya</taxon>
        <taxon>Basidiomycota</taxon>
        <taxon>Agaricomycotina</taxon>
        <taxon>Agaricomycetes</taxon>
        <taxon>Agaricomycetidae</taxon>
        <taxon>Boletales</taxon>
        <taxon>Suillineae</taxon>
        <taxon>Suillaceae</taxon>
        <taxon>Suillus</taxon>
    </lineage>
</organism>
<dbReference type="RefSeq" id="XP_041156975.1">
    <property type="nucleotide sequence ID" value="XM_041303650.1"/>
</dbReference>